<gene>
    <name evidence="1" type="ORF">Tci_631636</name>
</gene>
<reference evidence="1" key="1">
    <citation type="journal article" date="2019" name="Sci. Rep.">
        <title>Draft genome of Tanacetum cinerariifolium, the natural source of mosquito coil.</title>
        <authorList>
            <person name="Yamashiro T."/>
            <person name="Shiraishi A."/>
            <person name="Satake H."/>
            <person name="Nakayama K."/>
        </authorList>
    </citation>
    <scope>NUCLEOTIDE SEQUENCE</scope>
</reference>
<proteinExistence type="predicted"/>
<dbReference type="GO" id="GO:0003677">
    <property type="term" value="F:DNA binding"/>
    <property type="evidence" value="ECO:0007669"/>
    <property type="project" value="UniProtKB-KW"/>
</dbReference>
<accession>A0A699JV13</accession>
<comment type="caution">
    <text evidence="1">The sequence shown here is derived from an EMBL/GenBank/DDBJ whole genome shotgun (WGS) entry which is preliminary data.</text>
</comment>
<protein>
    <submittedName>
        <fullName evidence="1">Replication protein A 70 kDa DNA-binding subunit B</fullName>
    </submittedName>
</protein>
<name>A0A699JV13_TANCI</name>
<organism evidence="1">
    <name type="scientific">Tanacetum cinerariifolium</name>
    <name type="common">Dalmatian daisy</name>
    <name type="synonym">Chrysanthemum cinerariifolium</name>
    <dbReference type="NCBI Taxonomy" id="118510"/>
    <lineage>
        <taxon>Eukaryota</taxon>
        <taxon>Viridiplantae</taxon>
        <taxon>Streptophyta</taxon>
        <taxon>Embryophyta</taxon>
        <taxon>Tracheophyta</taxon>
        <taxon>Spermatophyta</taxon>
        <taxon>Magnoliopsida</taxon>
        <taxon>eudicotyledons</taxon>
        <taxon>Gunneridae</taxon>
        <taxon>Pentapetalae</taxon>
        <taxon>asterids</taxon>
        <taxon>campanulids</taxon>
        <taxon>Asterales</taxon>
        <taxon>Asteraceae</taxon>
        <taxon>Asteroideae</taxon>
        <taxon>Anthemideae</taxon>
        <taxon>Anthemidinae</taxon>
        <taxon>Tanacetum</taxon>
    </lineage>
</organism>
<keyword evidence="1" id="KW-0238">DNA-binding</keyword>
<dbReference type="EMBL" id="BKCJ010452213">
    <property type="protein sequence ID" value="GFA59664.1"/>
    <property type="molecule type" value="Genomic_DNA"/>
</dbReference>
<dbReference type="AlphaFoldDB" id="A0A699JV13"/>
<evidence type="ECO:0000313" key="1">
    <source>
        <dbReference type="EMBL" id="GFA59664.1"/>
    </source>
</evidence>
<sequence length="147" mass="16958">MGHTLTQLCDTDPMLDDIKLVARCISIWKSNLAGNPKDVWSLDGVLQDVQVRHLMKCSNEFMEELLFASKFTSKYWFTLEDKLNERRVKTCVVLWMISKYSLMICCYEVVDEVQIYVYTFGYASKELATNALDSALDSDDMEDRRGG</sequence>